<dbReference type="PANTHER" id="PTHR42774">
    <property type="entry name" value="PHOSPHOTRANSFERASE SYSTEM TRANSPORT PROTEIN"/>
    <property type="match status" value="1"/>
</dbReference>
<evidence type="ECO:0000256" key="3">
    <source>
        <dbReference type="ARBA" id="ARBA00022777"/>
    </source>
</evidence>
<dbReference type="Proteomes" id="UP000035722">
    <property type="component" value="Unassembled WGS sequence"/>
</dbReference>
<comment type="caution">
    <text evidence="6">The sequence shown here is derived from an EMBL/GenBank/DDBJ whole genome shotgun (WGS) entry which is preliminary data.</text>
</comment>
<keyword evidence="3 4" id="KW-0418">Kinase</keyword>
<dbReference type="PANTHER" id="PTHR42774:SF3">
    <property type="entry name" value="KETOHEXOKINASE"/>
    <property type="match status" value="1"/>
</dbReference>
<organism evidence="6 7">
    <name type="scientific">Pseudarthrobacter siccitolerans</name>
    <dbReference type="NCBI Taxonomy" id="861266"/>
    <lineage>
        <taxon>Bacteria</taxon>
        <taxon>Bacillati</taxon>
        <taxon>Actinomycetota</taxon>
        <taxon>Actinomycetes</taxon>
        <taxon>Micrococcales</taxon>
        <taxon>Micrococcaceae</taxon>
        <taxon>Pseudarthrobacter</taxon>
    </lineage>
</organism>
<dbReference type="GO" id="GO:0016301">
    <property type="term" value="F:kinase activity"/>
    <property type="evidence" value="ECO:0007669"/>
    <property type="project" value="UniProtKB-KW"/>
</dbReference>
<reference evidence="7" key="1">
    <citation type="journal article" date="2014" name="Genome Announc.">
        <title>Genome Sequence of Arthrobacter siccitolerans 4J27, a Xeroprotectant-Producing Desiccation-Tolerant Microorganism.</title>
        <authorList>
            <person name="Manzanera M."/>
            <person name="Santa-Cruz-Calvo L."/>
            <person name="Vilchez J.I."/>
            <person name="Garcia-Fontana C."/>
            <person name="Silva-Castro G.A."/>
            <person name="Calvo C."/>
            <person name="Gonzalez-Lopez J."/>
        </authorList>
    </citation>
    <scope>NUCLEOTIDE SEQUENCE [LARGE SCALE GENOMIC DNA]</scope>
    <source>
        <strain evidence="7">4J27</strain>
    </source>
</reference>
<dbReference type="STRING" id="861266.ARTSIC4J27_3253"/>
<dbReference type="InterPro" id="IPR002139">
    <property type="entry name" value="Ribo/fructo_kinase"/>
</dbReference>
<evidence type="ECO:0000256" key="4">
    <source>
        <dbReference type="RuleBase" id="RU003704"/>
    </source>
</evidence>
<evidence type="ECO:0000259" key="5">
    <source>
        <dbReference type="Pfam" id="PF00294"/>
    </source>
</evidence>
<proteinExistence type="inferred from homology"/>
<dbReference type="InterPro" id="IPR011611">
    <property type="entry name" value="PfkB_dom"/>
</dbReference>
<dbReference type="InterPro" id="IPR002173">
    <property type="entry name" value="Carboh/pur_kinase_PfkB_CS"/>
</dbReference>
<evidence type="ECO:0000313" key="6">
    <source>
        <dbReference type="EMBL" id="CCQ47273.1"/>
    </source>
</evidence>
<dbReference type="PROSITE" id="PS00584">
    <property type="entry name" value="PFKB_KINASES_2"/>
    <property type="match status" value="1"/>
</dbReference>
<dbReference type="Pfam" id="PF00294">
    <property type="entry name" value="PfkB"/>
    <property type="match status" value="2"/>
</dbReference>
<evidence type="ECO:0000256" key="2">
    <source>
        <dbReference type="ARBA" id="ARBA00022679"/>
    </source>
</evidence>
<feature type="domain" description="Carbohydrate kinase PfkB" evidence="5">
    <location>
        <begin position="11"/>
        <end position="115"/>
    </location>
</feature>
<dbReference type="InterPro" id="IPR052562">
    <property type="entry name" value="Ketohexokinase-related"/>
</dbReference>
<comment type="similarity">
    <text evidence="1 4">Belongs to the carbohydrate kinase PfkB family.</text>
</comment>
<dbReference type="OrthoDB" id="9795789at2"/>
<feature type="domain" description="Carbohydrate kinase PfkB" evidence="5">
    <location>
        <begin position="198"/>
        <end position="281"/>
    </location>
</feature>
<dbReference type="Gene3D" id="3.40.1190.20">
    <property type="match status" value="1"/>
</dbReference>
<dbReference type="RefSeq" id="WP_050056132.1">
    <property type="nucleotide sequence ID" value="NZ_CAQI01000048.1"/>
</dbReference>
<protein>
    <submittedName>
        <fullName evidence="6">PfkB carbohydrate kinase family protein</fullName>
    </submittedName>
</protein>
<dbReference type="AlphaFoldDB" id="A0A024H5I1"/>
<evidence type="ECO:0000256" key="1">
    <source>
        <dbReference type="ARBA" id="ARBA00010688"/>
    </source>
</evidence>
<dbReference type="PRINTS" id="PR00990">
    <property type="entry name" value="RIBOKINASE"/>
</dbReference>
<keyword evidence="2 4" id="KW-0808">Transferase</keyword>
<dbReference type="EMBL" id="CAQI01000048">
    <property type="protein sequence ID" value="CCQ47273.1"/>
    <property type="molecule type" value="Genomic_DNA"/>
</dbReference>
<gene>
    <name evidence="6" type="ORF">ARTSIC4J27_3253</name>
</gene>
<sequence>MPQPSTGTLLFVGCATLDSIALVQDYPAEDSRTVASDFATAGGGPAATAAVAAARAGASTAFAGVLGTDEEGERIILGLQAEGVDTSAVIRDSSVKTGASVIVVSQATESRAIVTRPVPPVSFPAGSRFHELLASAAWVHVDHLGWNAVASAPGFTPGRLNISVDAGNPIPSFSPQDVALYVPTIERLRADYGGDHSAGDLLRKAIDDGASAVVATAGSDGAWVLERDRELVHVPATPATIVSTLGAGDVYHGALLAAVAAGLPLVEAAAFAGRTASASCAGLDGRSAIPRQTIKPVLASNLPS</sequence>
<accession>A0A024H5I1</accession>
<keyword evidence="7" id="KW-1185">Reference proteome</keyword>
<name>A0A024H5I1_9MICC</name>
<evidence type="ECO:0000313" key="7">
    <source>
        <dbReference type="Proteomes" id="UP000035722"/>
    </source>
</evidence>
<dbReference type="InterPro" id="IPR029056">
    <property type="entry name" value="Ribokinase-like"/>
</dbReference>
<dbReference type="SUPFAM" id="SSF53613">
    <property type="entry name" value="Ribokinase-like"/>
    <property type="match status" value="1"/>
</dbReference>